<feature type="region of interest" description="Disordered" evidence="1">
    <location>
        <begin position="1704"/>
        <end position="1730"/>
    </location>
</feature>
<feature type="domain" description="HPS5 TPR" evidence="3">
    <location>
        <begin position="1378"/>
        <end position="1667"/>
    </location>
</feature>
<dbReference type="PANTHER" id="PTHR23287:SF18">
    <property type="entry name" value="BLOC-2 COMPLEX MEMBER HPS5"/>
    <property type="match status" value="1"/>
</dbReference>
<evidence type="ECO:0000313" key="4">
    <source>
        <dbReference type="EMBL" id="CAG5127251.1"/>
    </source>
</evidence>
<dbReference type="InterPro" id="IPR015943">
    <property type="entry name" value="WD40/YVTN_repeat-like_dom_sf"/>
</dbReference>
<evidence type="ECO:0008006" key="6">
    <source>
        <dbReference type="Google" id="ProtNLM"/>
    </source>
</evidence>
<dbReference type="SUPFAM" id="SSF50978">
    <property type="entry name" value="WD40 repeat-like"/>
    <property type="match status" value="1"/>
</dbReference>
<evidence type="ECO:0000256" key="1">
    <source>
        <dbReference type="SAM" id="MobiDB-lite"/>
    </source>
</evidence>
<gene>
    <name evidence="4" type="ORF">CUNI_LOCUS12809</name>
</gene>
<dbReference type="EMBL" id="CAJHNH020002624">
    <property type="protein sequence ID" value="CAG5127251.1"/>
    <property type="molecule type" value="Genomic_DNA"/>
</dbReference>
<dbReference type="Proteomes" id="UP000678393">
    <property type="component" value="Unassembled WGS sequence"/>
</dbReference>
<dbReference type="PANTHER" id="PTHR23287">
    <property type="entry name" value="RUBY-EYE2-LIKE PROTEIN"/>
    <property type="match status" value="1"/>
</dbReference>
<sequence length="1934" mass="214732">MAKAGGVTHLFAELSSLDDLNSLLGRSARLKYTCLSVCRKFLALGSNSGGVYIFSRDTLKYLQVVFGDTEASLVVSVSLSPSDQHVAIALSTGHVAVFELNIDRRIKPERVRYTQDHTGHIVTALAWDAASARVFVGDNTGKISTIFIPNKGKSLFASPSEVIAYVESSVYQMEWWKDKLLVSTLTHTHLFDTVRQNYCTIGTKSRQGEYGSCFYMEPNSKATVIYCARPGSRMWEVGSDGKVLNTHQLKQLLAVAPTPVIRLGNEQFDFSNVPQAGHSVNFCKMFHISQFIITWSSKGLYLFDPINVKVMIWTQSFQGIKDMSVYNNDVYLFLEGGSIHRVTLLPIYQLFIVLCNRGLWTLSSSLLLAADQVGVRLAVMKKVKRDLLKDILAGLKSQGKDAIVEKVKAFMEDVSEGSVESVEAINDFMDSIEVKGHTYLPSGMVIVSGGVAVTQPWEKKPLEKVNSLGAEDMNNVQTRSCLDPDDIELQRSNTHIESYSVTESPVEGKQKEECNNEQIENSGVINLDKAEEDRIPPSGPVSEWAISEQFSAKDSKWESGNAQKENFNLWNNSDQEHVVELDNSMLQSENCLLPATHIAQDIIPSSDSQMYDNQSQLLCDDMTIDSSLDKNSSYAAEIALMASQVQKVDNVADESLYQCAILDNVNESNDFQNVNSMFIENSSMQVKATEGISERDVTFNFVTERRFSANSESFPCTLERRTSAQEGASDLSFSEGDTYLVKPQSSTHKDIIDDQSSTHKDIIDDQSSTHKDFIDDQSSTHKDIIDDSYSTEYLSCISSENTLDENSTIAQPVRVSKKRRKRNEENVLRSLSPVLLTTVSVGDDLEDQFMQGLDIEMDSISIATISSIEEESNVGSPDSGSIAGDVEAAEPVAGHKFSPELSSLMPPELLGKKRNIVYFSRCCFKFNNFSFHGERRYEVIPPLIDRLNAAHRSASSDDMLASLHQDSPSGSPLSMSSENFLPVGSSRASLTAFKDGLSLKLKTQTKSLIKTFKEKNPLTKSSNSAAISVISPLQLERSAKDGINSQAPNGDQPDGFAEIDKTARFKSLAASAAKTPGLYVFALDIQKMLNDWAVELNSALSRYHEELVKRKNEEQLHEERLLSHELENGGNNENTDASHEVNNEKHLVLKTHNGVVVDDSSLITSQGNHNMTSDISVAASSESNIKFTQSPDLSHLEYVNLTPTYWADVVHCDDPFHLPSKHLDLFRTLTTMCFVSGVTGDILQHFNFTDEVHLRSFAQAILPPSVYELFSPDCTCLMSLFPDQHISCDHDLHQHKRNVSEGMKNGKQSQPPGALVQNAAGTSPKVADVSPIHVQEFDNSSLSSSVSIHETKKKISPGPVNKLKLCYCQRSSVSWSENEQLKQDVSMALFIRHFFFALDYEKVKQVLEKQKSRMFIAWVSLVLCCREKGRGDIVSSILTEKQISSAIDYLRSGILPNQSALLGHIYSLFEMAAVKTSEFCGEIWETIKPADVIQLCCLCSKHPAAYLLRYFKQAMISLTTTARPAVFSQLCANRDVRCLLLQTILSPESNDGSADGISSLATQLKAVLPFDWLNSLLSLITSDDDRERIVQLCAKIGHPVVSVKLLSEANQWQKLLQLILDLNDITLLTGAHDGYIPKNEQEWKFLLRRFNNKWSDDKSAPAPAERVVYSQDSIAEEQSPHLDSSDSNLPVFSILDVDDGIEDSGAKAEDSKTAKEQINPASVEDAESRNSREDRLSLRYESFSTEHRHDLVVQDKSITWNSLGCLLLKHVGGAAAIDLLMEHLHDPLVAKNCLSAGFMKACYLDFIVKMEQNCVTHDILEKMSVYMWKKKPDYLPPPVVHAIKTEKLIKKGEGDDVAMQGLFSQVKALSSKDLMSENLGSQWGHEVIISSHCLCCHLPLKSVMSLTVQGVVIFPCGHAFHRCCASDTVCPLIH</sequence>
<dbReference type="Gene3D" id="2.130.10.10">
    <property type="entry name" value="YVTN repeat-like/Quinoprotein amine dehydrogenase"/>
    <property type="match status" value="1"/>
</dbReference>
<dbReference type="InterPro" id="IPR056445">
    <property type="entry name" value="TPR_HPS5"/>
</dbReference>
<evidence type="ECO:0000259" key="3">
    <source>
        <dbReference type="Pfam" id="PF23758"/>
    </source>
</evidence>
<evidence type="ECO:0000259" key="2">
    <source>
        <dbReference type="Pfam" id="PF23756"/>
    </source>
</evidence>
<dbReference type="Pfam" id="PF23756">
    <property type="entry name" value="Beta-prop_HPS5"/>
    <property type="match status" value="1"/>
</dbReference>
<feature type="compositionally biased region" description="Basic and acidic residues" evidence="1">
    <location>
        <begin position="1704"/>
        <end position="1715"/>
    </location>
</feature>
<keyword evidence="5" id="KW-1185">Reference proteome</keyword>
<dbReference type="Pfam" id="PF23758">
    <property type="entry name" value="TPR_HPS5"/>
    <property type="match status" value="1"/>
</dbReference>
<proteinExistence type="predicted"/>
<name>A0A8S3ZKD3_9EUPU</name>
<dbReference type="GO" id="GO:0005737">
    <property type="term" value="C:cytoplasm"/>
    <property type="evidence" value="ECO:0007669"/>
    <property type="project" value="TreeGrafter"/>
</dbReference>
<accession>A0A8S3ZKD3</accession>
<dbReference type="OrthoDB" id="19493at2759"/>
<comment type="caution">
    <text evidence="4">The sequence shown here is derived from an EMBL/GenBank/DDBJ whole genome shotgun (WGS) entry which is preliminary data.</text>
</comment>
<dbReference type="GO" id="GO:0048066">
    <property type="term" value="P:developmental pigmentation"/>
    <property type="evidence" value="ECO:0007669"/>
    <property type="project" value="TreeGrafter"/>
</dbReference>
<reference evidence="4" key="1">
    <citation type="submission" date="2021-04" db="EMBL/GenBank/DDBJ databases">
        <authorList>
            <consortium name="Molecular Ecology Group"/>
        </authorList>
    </citation>
    <scope>NUCLEOTIDE SEQUENCE</scope>
</reference>
<evidence type="ECO:0000313" key="5">
    <source>
        <dbReference type="Proteomes" id="UP000678393"/>
    </source>
</evidence>
<feature type="domain" description="HPS5-like beta-propeller" evidence="2">
    <location>
        <begin position="12"/>
        <end position="334"/>
    </location>
</feature>
<dbReference type="InterPro" id="IPR056499">
    <property type="entry name" value="Beta-prop_HPS5-like"/>
</dbReference>
<organism evidence="4 5">
    <name type="scientific">Candidula unifasciata</name>
    <dbReference type="NCBI Taxonomy" id="100452"/>
    <lineage>
        <taxon>Eukaryota</taxon>
        <taxon>Metazoa</taxon>
        <taxon>Spiralia</taxon>
        <taxon>Lophotrochozoa</taxon>
        <taxon>Mollusca</taxon>
        <taxon>Gastropoda</taxon>
        <taxon>Heterobranchia</taxon>
        <taxon>Euthyneura</taxon>
        <taxon>Panpulmonata</taxon>
        <taxon>Eupulmonata</taxon>
        <taxon>Stylommatophora</taxon>
        <taxon>Helicina</taxon>
        <taxon>Helicoidea</taxon>
        <taxon>Geomitridae</taxon>
        <taxon>Candidula</taxon>
    </lineage>
</organism>
<protein>
    <recommendedName>
        <fullName evidence="6">RING-type domain-containing protein</fullName>
    </recommendedName>
</protein>
<dbReference type="InterPro" id="IPR036322">
    <property type="entry name" value="WD40_repeat_dom_sf"/>
</dbReference>